<dbReference type="Pfam" id="PF00431">
    <property type="entry name" value="CUB"/>
    <property type="match status" value="2"/>
</dbReference>
<dbReference type="Gene3D" id="2.40.50.120">
    <property type="match status" value="1"/>
</dbReference>
<evidence type="ECO:0000313" key="10">
    <source>
        <dbReference type="EMBL" id="KAK9401176.1"/>
    </source>
</evidence>
<dbReference type="GO" id="GO:0005576">
    <property type="term" value="C:extracellular region"/>
    <property type="evidence" value="ECO:0007669"/>
    <property type="project" value="UniProtKB-SubCell"/>
</dbReference>
<dbReference type="InterPro" id="IPR035814">
    <property type="entry name" value="NTR_PCOLCE"/>
</dbReference>
<reference evidence="10 11" key="1">
    <citation type="journal article" date="2024" name="Proc. Natl. Acad. Sci. U.S.A.">
        <title>The genetic regulatory architecture and epigenomic basis for age-related changes in rattlesnake venom.</title>
        <authorList>
            <person name="Hogan M.P."/>
            <person name="Holding M.L."/>
            <person name="Nystrom G.S."/>
            <person name="Colston T.J."/>
            <person name="Bartlett D.A."/>
            <person name="Mason A.J."/>
            <person name="Ellsworth S.A."/>
            <person name="Rautsaw R.M."/>
            <person name="Lawrence K.C."/>
            <person name="Strickland J.L."/>
            <person name="He B."/>
            <person name="Fraser P."/>
            <person name="Margres M.J."/>
            <person name="Gilbert D.M."/>
            <person name="Gibbs H.L."/>
            <person name="Parkinson C.L."/>
            <person name="Rokyta D.R."/>
        </authorList>
    </citation>
    <scope>NUCLEOTIDE SEQUENCE [LARGE SCALE GENOMIC DNA]</scope>
    <source>
        <strain evidence="10">DRR0105</strain>
    </source>
</reference>
<organism evidence="10 11">
    <name type="scientific">Crotalus adamanteus</name>
    <name type="common">Eastern diamondback rattlesnake</name>
    <dbReference type="NCBI Taxonomy" id="8729"/>
    <lineage>
        <taxon>Eukaryota</taxon>
        <taxon>Metazoa</taxon>
        <taxon>Chordata</taxon>
        <taxon>Craniata</taxon>
        <taxon>Vertebrata</taxon>
        <taxon>Euteleostomi</taxon>
        <taxon>Lepidosauria</taxon>
        <taxon>Squamata</taxon>
        <taxon>Bifurcata</taxon>
        <taxon>Unidentata</taxon>
        <taxon>Episquamata</taxon>
        <taxon>Toxicofera</taxon>
        <taxon>Serpentes</taxon>
        <taxon>Colubroidea</taxon>
        <taxon>Viperidae</taxon>
        <taxon>Crotalinae</taxon>
        <taxon>Crotalus</taxon>
    </lineage>
</organism>
<keyword evidence="4" id="KW-0677">Repeat</keyword>
<dbReference type="Gene3D" id="2.60.120.290">
    <property type="entry name" value="Spermadhesin, CUB domain"/>
    <property type="match status" value="2"/>
</dbReference>
<dbReference type="AlphaFoldDB" id="A0AAW1BFX3"/>
<dbReference type="PANTHER" id="PTHR24251">
    <property type="entry name" value="OVOCHYMASE-RELATED"/>
    <property type="match status" value="1"/>
</dbReference>
<evidence type="ECO:0000256" key="4">
    <source>
        <dbReference type="ARBA" id="ARBA00022737"/>
    </source>
</evidence>
<dbReference type="SMART" id="SM00643">
    <property type="entry name" value="C345C"/>
    <property type="match status" value="1"/>
</dbReference>
<dbReference type="EMBL" id="JAOTOJ010000005">
    <property type="protein sequence ID" value="KAK9401176.1"/>
    <property type="molecule type" value="Genomic_DNA"/>
</dbReference>
<proteinExistence type="predicted"/>
<feature type="disulfide bond" evidence="7">
    <location>
        <begin position="285"/>
        <end position="312"/>
    </location>
</feature>
<evidence type="ECO:0000256" key="3">
    <source>
        <dbReference type="ARBA" id="ARBA00022729"/>
    </source>
</evidence>
<dbReference type="InterPro" id="IPR035914">
    <property type="entry name" value="Sperma_CUB_dom_sf"/>
</dbReference>
<dbReference type="GO" id="GO:0005518">
    <property type="term" value="F:collagen binding"/>
    <property type="evidence" value="ECO:0007669"/>
    <property type="project" value="TreeGrafter"/>
</dbReference>
<dbReference type="SUPFAM" id="SSF50242">
    <property type="entry name" value="TIMP-like"/>
    <property type="match status" value="1"/>
</dbReference>
<dbReference type="CDD" id="cd00041">
    <property type="entry name" value="CUB"/>
    <property type="match status" value="2"/>
</dbReference>
<dbReference type="FunFam" id="2.60.120.290:FF:000005">
    <property type="entry name" value="Procollagen C-endopeptidase enhancer 1"/>
    <property type="match status" value="1"/>
</dbReference>
<keyword evidence="2" id="KW-0964">Secreted</keyword>
<evidence type="ECO:0000256" key="7">
    <source>
        <dbReference type="PROSITE-ProRule" id="PRU00059"/>
    </source>
</evidence>
<evidence type="ECO:0000259" key="9">
    <source>
        <dbReference type="PROSITE" id="PS50189"/>
    </source>
</evidence>
<protein>
    <submittedName>
        <fullName evidence="10">Procollagen C-endopeptidase enhancer 2</fullName>
    </submittedName>
</protein>
<keyword evidence="3" id="KW-0732">Signal</keyword>
<evidence type="ECO:0000256" key="2">
    <source>
        <dbReference type="ARBA" id="ARBA00022525"/>
    </source>
</evidence>
<dbReference type="PROSITE" id="PS50189">
    <property type="entry name" value="NTR"/>
    <property type="match status" value="1"/>
</dbReference>
<keyword evidence="6" id="KW-0325">Glycoprotein</keyword>
<evidence type="ECO:0000256" key="5">
    <source>
        <dbReference type="ARBA" id="ARBA00023157"/>
    </source>
</evidence>
<dbReference type="GO" id="GO:0016504">
    <property type="term" value="F:peptidase activator activity"/>
    <property type="evidence" value="ECO:0007669"/>
    <property type="project" value="TreeGrafter"/>
</dbReference>
<keyword evidence="11" id="KW-1185">Reference proteome</keyword>
<dbReference type="FunFam" id="2.60.120.290:FF:000026">
    <property type="entry name" value="Procollagen C-endopeptidase enhancer 2"/>
    <property type="match status" value="1"/>
</dbReference>
<dbReference type="InterPro" id="IPR000859">
    <property type="entry name" value="CUB_dom"/>
</dbReference>
<dbReference type="InterPro" id="IPR001134">
    <property type="entry name" value="Netrin_domain"/>
</dbReference>
<evidence type="ECO:0000256" key="6">
    <source>
        <dbReference type="ARBA" id="ARBA00023180"/>
    </source>
</evidence>
<dbReference type="Pfam" id="PF01759">
    <property type="entry name" value="NTR"/>
    <property type="match status" value="1"/>
</dbReference>
<sequence>MPPASNCTVADLPPARHLGVAVAVACTLQGWQRQHDMACSGGSTRNPAARIGGASSTGEFHWKVPSAWEALEKAECDFFKAIFATYRKPRTERGGGRGSFFPLPSSPPTNGIFTTRTKGPKRERKMQDAAAAATRSLALGFLLLAAALPSNTRQQLQRPRAFKCGGILTGVSGFIGSEGFPGVYPPNSKCSWKITVPEGKVVVLSFRFIDLESDNLCRYDFVDVYSGHANGQRLGRFCGTFRPGALVANSNKMLVQMISDANTAGNGFVAKYSAAEPHERGDQYCGGRLDKPTGSFKTPNWPDRDYPAGVTCSWHIVAPKNQVIELKFEKFDVERDNYCRYDYVAVFNGGKINDARRIGKYCGDSSPAPIISEKNELLIQFLSDLSLTADGFIGHYKFRPKKLPTTTSPITTTTLPTITALKPTVSLCQQKCKRSGTLESNYCSSNFVITGSVITTNIRGGSLYATVSIINVYKEGNLAIQQAGKNLSAKIIVVCKQCPVIRRGLNYVIMGQVEEDGRGKLLPSSFIMSFKTKNKKILNVLKNRRC</sequence>
<feature type="domain" description="NTR" evidence="9">
    <location>
        <begin position="428"/>
        <end position="546"/>
    </location>
</feature>
<dbReference type="Proteomes" id="UP001474421">
    <property type="component" value="Unassembled WGS sequence"/>
</dbReference>
<comment type="caution">
    <text evidence="10">The sequence shown here is derived from an EMBL/GenBank/DDBJ whole genome shotgun (WGS) entry which is preliminary data.</text>
</comment>
<keyword evidence="5 7" id="KW-1015">Disulfide bond</keyword>
<comment type="subcellular location">
    <subcellularLocation>
        <location evidence="1">Secreted</location>
    </subcellularLocation>
</comment>
<dbReference type="PANTHER" id="PTHR24251:SF31">
    <property type="entry name" value="PROCOLLAGEN C-ENDOPEPTIDASE ENHANCER 2"/>
    <property type="match status" value="1"/>
</dbReference>
<evidence type="ECO:0000256" key="1">
    <source>
        <dbReference type="ARBA" id="ARBA00004613"/>
    </source>
</evidence>
<dbReference type="InterPro" id="IPR008993">
    <property type="entry name" value="TIMP-like_OB-fold"/>
</dbReference>
<dbReference type="PROSITE" id="PS01180">
    <property type="entry name" value="CUB"/>
    <property type="match status" value="2"/>
</dbReference>
<evidence type="ECO:0000313" key="11">
    <source>
        <dbReference type="Proteomes" id="UP001474421"/>
    </source>
</evidence>
<gene>
    <name evidence="10" type="ORF">NXF25_011890</name>
</gene>
<evidence type="ECO:0000259" key="8">
    <source>
        <dbReference type="PROSITE" id="PS01180"/>
    </source>
</evidence>
<dbReference type="CDD" id="cd03576">
    <property type="entry name" value="NTR_PCOLCE"/>
    <property type="match status" value="1"/>
</dbReference>
<feature type="domain" description="CUB" evidence="8">
    <location>
        <begin position="164"/>
        <end position="275"/>
    </location>
</feature>
<dbReference type="InterPro" id="IPR018933">
    <property type="entry name" value="Netrin_module_non-TIMP"/>
</dbReference>
<dbReference type="SMART" id="SM00042">
    <property type="entry name" value="CUB"/>
    <property type="match status" value="2"/>
</dbReference>
<feature type="domain" description="CUB" evidence="8">
    <location>
        <begin position="285"/>
        <end position="399"/>
    </location>
</feature>
<name>A0AAW1BFX3_CROAD</name>
<accession>A0AAW1BFX3</accession>
<dbReference type="SUPFAM" id="SSF49854">
    <property type="entry name" value="Spermadhesin, CUB domain"/>
    <property type="match status" value="2"/>
</dbReference>
<comment type="caution">
    <text evidence="7">Lacks conserved residue(s) required for the propagation of feature annotation.</text>
</comment>